<dbReference type="Proteomes" id="UP001144280">
    <property type="component" value="Unassembled WGS sequence"/>
</dbReference>
<dbReference type="SUPFAM" id="SSF51261">
    <property type="entry name" value="Duplicated hybrid motif"/>
    <property type="match status" value="1"/>
</dbReference>
<gene>
    <name evidence="2" type="ORF">Pa4123_32900</name>
</gene>
<reference evidence="2" key="1">
    <citation type="submission" date="2022-12" db="EMBL/GenBank/DDBJ databases">
        <title>New Phytohabitans aurantiacus sp. RD004123 nov., an actinomycete isolated from soil.</title>
        <authorList>
            <person name="Triningsih D.W."/>
            <person name="Harunari E."/>
            <person name="Igarashi Y."/>
        </authorList>
    </citation>
    <scope>NUCLEOTIDE SEQUENCE</scope>
    <source>
        <strain evidence="2">RD004123</strain>
    </source>
</reference>
<accession>A0ABQ5QUS9</accession>
<proteinExistence type="predicted"/>
<dbReference type="InterPro" id="IPR011055">
    <property type="entry name" value="Dup_hybrid_motif"/>
</dbReference>
<organism evidence="2 3">
    <name type="scientific">Phytohabitans aurantiacus</name>
    <dbReference type="NCBI Taxonomy" id="3016789"/>
    <lineage>
        <taxon>Bacteria</taxon>
        <taxon>Bacillati</taxon>
        <taxon>Actinomycetota</taxon>
        <taxon>Actinomycetes</taxon>
        <taxon>Micromonosporales</taxon>
        <taxon>Micromonosporaceae</taxon>
    </lineage>
</organism>
<evidence type="ECO:0000259" key="1">
    <source>
        <dbReference type="Pfam" id="PF01551"/>
    </source>
</evidence>
<evidence type="ECO:0000313" key="2">
    <source>
        <dbReference type="EMBL" id="GLH98015.1"/>
    </source>
</evidence>
<feature type="domain" description="M23ase beta-sheet core" evidence="1">
    <location>
        <begin position="174"/>
        <end position="265"/>
    </location>
</feature>
<name>A0ABQ5QUS9_9ACTN</name>
<dbReference type="Gene3D" id="2.70.70.10">
    <property type="entry name" value="Glucose Permease (Domain IIA)"/>
    <property type="match status" value="1"/>
</dbReference>
<dbReference type="InterPro" id="IPR016047">
    <property type="entry name" value="M23ase_b-sheet_dom"/>
</dbReference>
<keyword evidence="3" id="KW-1185">Reference proteome</keyword>
<dbReference type="EMBL" id="BSDI01000013">
    <property type="protein sequence ID" value="GLH98015.1"/>
    <property type="molecule type" value="Genomic_DNA"/>
</dbReference>
<protein>
    <recommendedName>
        <fullName evidence="1">M23ase beta-sheet core domain-containing protein</fullName>
    </recommendedName>
</protein>
<dbReference type="Pfam" id="PF01551">
    <property type="entry name" value="Peptidase_M23"/>
    <property type="match status" value="1"/>
</dbReference>
<dbReference type="CDD" id="cd12797">
    <property type="entry name" value="M23_peptidase"/>
    <property type="match status" value="1"/>
</dbReference>
<sequence>MHAERSDRRGGVTDWRHLFMIEGMRIAAAALALGLVAAPTTPLAAPPDPAASAPDLAAAVRARVPGGEVTIARSNVEWGFGTAVRMVAGEEYPDGWLFVAHREQGRWRVALEGEPQFATLSGDATILSGDERRTLGDRTEGTDRRTGMRLPFAIGQTWRYTGGPHPMSGGARSSIDLAGGDGRVLAARGGLAYTMCRSGKGWVRVVHDRGLATDYYHLEGNIRPNGTRVAEGAFLGNIGNDVSCGGRSSGKHVHFSLRRDGQYVEIDRHAFGKWVIIDTGRAYSGAARHGSEQVAVGGSLRNYGALGLTQGIVDTDGGSTLNRRAGPGIAYAVAGTVADGDTVTIACSARGTTHTGRDGYTSDLWNKLTDGSWVSDVYVWTGTGDPVNGFCTKHG</sequence>
<evidence type="ECO:0000313" key="3">
    <source>
        <dbReference type="Proteomes" id="UP001144280"/>
    </source>
</evidence>
<comment type="caution">
    <text evidence="2">The sequence shown here is derived from an EMBL/GenBank/DDBJ whole genome shotgun (WGS) entry which is preliminary data.</text>
</comment>